<dbReference type="PROSITE" id="PS51415">
    <property type="entry name" value="XYLOSE_ISOMERASE"/>
    <property type="match status" value="1"/>
</dbReference>
<evidence type="ECO:0000256" key="3">
    <source>
        <dbReference type="ARBA" id="ARBA00022490"/>
    </source>
</evidence>
<sequence length="392" mass="45101">MVATENHFYIYIVLVDTAENVRYKKERVFCIETGKSRSRMSHRGIELAIAKRYTPGRKQRFKRRMIQMRKISVILGNVGACSDRYCPAYADPFTVEQMFERVASIDTVRGVEFVGNWHITKESAPQIRELLEKYKLQAVSIIPDHFGEMKWKFGAFTNKDAGIRREAIAVTKDMIDAARLIGCPTISLWPGQDGYDYYFQADYMQERTWFEEGVAACCGYAPDMKISIEYKPKEPRNRSYPSNVYSTLLMVKEIGCDNCGVTIDYGHATVAYENVAESVAVLKKYGDKLFHLHMNDNYCMWDDDMIAGTIHTIPYLELFYWLKKTGYSNWISTDQYPYREDGRDAVNETVAWMNAFMDAVDAMDSEEVEAIIHKGNACEASAFLRKAIFGKK</sequence>
<feature type="domain" description="Xylose isomerase-like TIM barrel" evidence="7">
    <location>
        <begin position="108"/>
        <end position="354"/>
    </location>
</feature>
<dbReference type="InterPro" id="IPR050417">
    <property type="entry name" value="Sugar_Epim/Isomerase"/>
</dbReference>
<proteinExistence type="predicted"/>
<dbReference type="InterPro" id="IPR013022">
    <property type="entry name" value="Xyl_isomerase-like_TIM-brl"/>
</dbReference>
<evidence type="ECO:0000256" key="1">
    <source>
        <dbReference type="ARBA" id="ARBA00004496"/>
    </source>
</evidence>
<dbReference type="GO" id="GO:0046872">
    <property type="term" value="F:metal ion binding"/>
    <property type="evidence" value="ECO:0007669"/>
    <property type="project" value="UniProtKB-KW"/>
</dbReference>
<dbReference type="InterPro" id="IPR036237">
    <property type="entry name" value="Xyl_isomerase-like_sf"/>
</dbReference>
<protein>
    <recommendedName>
        <fullName evidence="2">Xylose isomerase</fullName>
    </recommendedName>
</protein>
<keyword evidence="5 8" id="KW-0413">Isomerase</keyword>
<evidence type="ECO:0000313" key="8">
    <source>
        <dbReference type="EMBL" id="RAQ22535.1"/>
    </source>
</evidence>
<dbReference type="SUPFAM" id="SSF51658">
    <property type="entry name" value="Xylose isomerase-like"/>
    <property type="match status" value="1"/>
</dbReference>
<gene>
    <name evidence="8" type="ORF">DPQ25_12935</name>
</gene>
<dbReference type="AlphaFoldDB" id="A0A328U8Q1"/>
<reference evidence="8 9" key="1">
    <citation type="submission" date="2018-06" db="EMBL/GenBank/DDBJ databases">
        <title>Noncontiguous genome sequence of Ruminococcaceae bacterium ASD2818.</title>
        <authorList>
            <person name="Chaplin A.V."/>
            <person name="Sokolova S.R."/>
            <person name="Kochetkova T.O."/>
            <person name="Goltsov A.Y."/>
            <person name="Trofimov D.Y."/>
            <person name="Efimov B.A."/>
        </authorList>
    </citation>
    <scope>NUCLEOTIDE SEQUENCE [LARGE SCALE GENOMIC DNA]</scope>
    <source>
        <strain evidence="8 9">ASD2818</strain>
    </source>
</reference>
<dbReference type="GO" id="GO:0009045">
    <property type="term" value="F:xylose isomerase activity"/>
    <property type="evidence" value="ECO:0007669"/>
    <property type="project" value="InterPro"/>
</dbReference>
<evidence type="ECO:0000256" key="4">
    <source>
        <dbReference type="ARBA" id="ARBA00022723"/>
    </source>
</evidence>
<evidence type="ECO:0000313" key="9">
    <source>
        <dbReference type="Proteomes" id="UP000249377"/>
    </source>
</evidence>
<dbReference type="Gene3D" id="3.20.20.150">
    <property type="entry name" value="Divalent-metal-dependent TIM barrel enzymes"/>
    <property type="match status" value="1"/>
</dbReference>
<evidence type="ECO:0000256" key="5">
    <source>
        <dbReference type="ARBA" id="ARBA00023235"/>
    </source>
</evidence>
<evidence type="ECO:0000259" key="7">
    <source>
        <dbReference type="Pfam" id="PF01261"/>
    </source>
</evidence>
<dbReference type="InterPro" id="IPR001998">
    <property type="entry name" value="Xylose_isomerase"/>
</dbReference>
<keyword evidence="6" id="KW-0119">Carbohydrate metabolism</keyword>
<name>A0A328U8Q1_9FIRM</name>
<dbReference type="EMBL" id="QLYR01000012">
    <property type="protein sequence ID" value="RAQ22535.1"/>
    <property type="molecule type" value="Genomic_DNA"/>
</dbReference>
<accession>A0A328U8Q1</accession>
<dbReference type="Pfam" id="PF01261">
    <property type="entry name" value="AP_endonuc_2"/>
    <property type="match status" value="1"/>
</dbReference>
<keyword evidence="3" id="KW-0963">Cytoplasm</keyword>
<dbReference type="PANTHER" id="PTHR43489:SF7">
    <property type="entry name" value="3-DEHYDRO-D-GULOSIDE 4-EPIMERASE-RELATED"/>
    <property type="match status" value="1"/>
</dbReference>
<dbReference type="GO" id="GO:0005975">
    <property type="term" value="P:carbohydrate metabolic process"/>
    <property type="evidence" value="ECO:0007669"/>
    <property type="project" value="InterPro"/>
</dbReference>
<evidence type="ECO:0000256" key="2">
    <source>
        <dbReference type="ARBA" id="ARBA00018232"/>
    </source>
</evidence>
<keyword evidence="9" id="KW-1185">Reference proteome</keyword>
<comment type="subcellular location">
    <subcellularLocation>
        <location evidence="1">Cytoplasm</location>
    </subcellularLocation>
</comment>
<evidence type="ECO:0000256" key="6">
    <source>
        <dbReference type="ARBA" id="ARBA00023277"/>
    </source>
</evidence>
<comment type="caution">
    <text evidence="8">The sequence shown here is derived from an EMBL/GenBank/DDBJ whole genome shotgun (WGS) entry which is preliminary data.</text>
</comment>
<organism evidence="8 9">
    <name type="scientific">Hydrogeniiclostridium mannosilyticum</name>
    <dbReference type="NCBI Taxonomy" id="2764322"/>
    <lineage>
        <taxon>Bacteria</taxon>
        <taxon>Bacillati</taxon>
        <taxon>Bacillota</taxon>
        <taxon>Clostridia</taxon>
        <taxon>Eubacteriales</taxon>
        <taxon>Acutalibacteraceae</taxon>
        <taxon>Hydrogeniiclostridium</taxon>
    </lineage>
</organism>
<dbReference type="Proteomes" id="UP000249377">
    <property type="component" value="Unassembled WGS sequence"/>
</dbReference>
<dbReference type="PANTHER" id="PTHR43489">
    <property type="entry name" value="ISOMERASE"/>
    <property type="match status" value="1"/>
</dbReference>
<keyword evidence="4" id="KW-0479">Metal-binding</keyword>